<evidence type="ECO:0000256" key="21">
    <source>
        <dbReference type="SAM" id="MobiDB-lite"/>
    </source>
</evidence>
<dbReference type="Pfam" id="PF06203">
    <property type="entry name" value="CCT"/>
    <property type="match status" value="1"/>
</dbReference>
<evidence type="ECO:0000256" key="18">
    <source>
        <dbReference type="PROSITE-ProRule" id="PRU00024"/>
    </source>
</evidence>
<keyword evidence="8 19" id="KW-0812">Transmembrane</keyword>
<keyword evidence="10" id="KW-0677">Repeat</keyword>
<sequence>MSSSKHAAGAVGGKAARACDSCLRRRARWYCAADDAFLCQGCDASVHSANPLARRHERLRLRPTDPHSTTLEAGVATATWKKRQQQVAPAWSKRKARTRRPHVKSVGELLSRKLVVVPEVSPIESSEERKAEEEEEEEEGQLLYCVPTFDRALAELCSPPPPVDDPTASSCCRDDVDGAVENNTKAPPVVVAESPVQQLPDSFAGFGPTDAELREFAADMEALLGQGLDDGNELDRSFYMESLGLMAQQAEDVGRVKMEPNGSVSSRSRGEGAPGFGPTEMKPEASSAAAEVLDTDFNCCSPTVMMDNEDEDSSEQKASASNAAAAAGTQFLKRSLDLSLNYEAIIESWGSSPWTDGQRPSVQLDDFWPHAHLTGWMAGGGRLGGEAAVTPRLGMGGGREARVTRYREKRRTRLFAKKIRYEVRKLNAEKRPRMKGRFVKRPAAAGGGGGGEELPLPPRAPSPSLPIEVARVAAPSPCGVPIGVRPRPCPQGSIAGGTAGVVVETALYPIDTIKTRLQAARGGSRIEWKGLYSGLAGNLTGVLPASAIFVGVYEPTKRKLLETLPENLSAVAHFTAGAIGGIAASLVRVPTEVVKQRMQTGQFKSAPDAVRLIVAKEGFKGLYAGYGSFLLRDLPFDAIQFCIYEQLRIGYKLVAKRELNDPENALIGAFAGAITGAITTPLDVMKTRLMVQGQGNQYTGIVSCAQTILREEGPKAFLKVKHHLCEQLQFS</sequence>
<dbReference type="SUPFAM" id="SSF103506">
    <property type="entry name" value="Mitochondrial carrier"/>
    <property type="match status" value="1"/>
</dbReference>
<feature type="region of interest" description="Disordered" evidence="21">
    <location>
        <begin position="258"/>
        <end position="289"/>
    </location>
</feature>
<evidence type="ECO:0000259" key="22">
    <source>
        <dbReference type="PROSITE" id="PS50119"/>
    </source>
</evidence>
<keyword evidence="6" id="KW-0934">Plastid</keyword>
<dbReference type="PANTHER" id="PTHR31874:SF40">
    <property type="entry name" value="OS02G0731700 PROTEIN"/>
    <property type="match status" value="1"/>
</dbReference>
<keyword evidence="13" id="KW-0809">Transit peptide</keyword>
<dbReference type="InterPro" id="IPR010402">
    <property type="entry name" value="CCT_domain"/>
</dbReference>
<keyword evidence="12" id="KW-0862">Zinc</keyword>
<feature type="region of interest" description="Disordered" evidence="21">
    <location>
        <begin position="82"/>
        <end position="103"/>
    </location>
</feature>
<gene>
    <name evidence="24" type="primary">SAMC1_0</name>
    <name evidence="24" type="ORF">Zm00014a_020003</name>
</gene>
<evidence type="ECO:0000256" key="8">
    <source>
        <dbReference type="ARBA" id="ARBA00022692"/>
    </source>
</evidence>
<evidence type="ECO:0000256" key="6">
    <source>
        <dbReference type="ARBA" id="ARBA00022640"/>
    </source>
</evidence>
<dbReference type="Gene3D" id="1.50.40.10">
    <property type="entry name" value="Mitochondrial carrier domain"/>
    <property type="match status" value="1"/>
</dbReference>
<organism evidence="24 25">
    <name type="scientific">Zea mays</name>
    <name type="common">Maize</name>
    <dbReference type="NCBI Taxonomy" id="4577"/>
    <lineage>
        <taxon>Eukaryota</taxon>
        <taxon>Viridiplantae</taxon>
        <taxon>Streptophyta</taxon>
        <taxon>Embryophyta</taxon>
        <taxon>Tracheophyta</taxon>
        <taxon>Spermatophyta</taxon>
        <taxon>Magnoliopsida</taxon>
        <taxon>Liliopsida</taxon>
        <taxon>Poales</taxon>
        <taxon>Poaceae</taxon>
        <taxon>PACMAD clade</taxon>
        <taxon>Panicoideae</taxon>
        <taxon>Andropogonodae</taxon>
        <taxon>Andropogoneae</taxon>
        <taxon>Tripsacinae</taxon>
        <taxon>Zea</taxon>
    </lineage>
</organism>
<keyword evidence="14" id="KW-1133">Transmembrane helix</keyword>
<dbReference type="PANTHER" id="PTHR31874">
    <property type="entry name" value="CCT MOTIF FAMILY PROTEIN, EXPRESSED"/>
    <property type="match status" value="1"/>
</dbReference>
<dbReference type="PROSITE" id="PS51017">
    <property type="entry name" value="CCT"/>
    <property type="match status" value="1"/>
</dbReference>
<dbReference type="Pfam" id="PF00153">
    <property type="entry name" value="Mito_carr"/>
    <property type="match status" value="3"/>
</dbReference>
<dbReference type="InterPro" id="IPR052453">
    <property type="entry name" value="CONSTANS-like_ZF"/>
</dbReference>
<keyword evidence="11 18" id="KW-0863">Zinc-finger</keyword>
<keyword evidence="16 20" id="KW-0539">Nucleus</keyword>
<dbReference type="InterPro" id="IPR018108">
    <property type="entry name" value="MCP_transmembrane"/>
</dbReference>
<dbReference type="InterPro" id="IPR000315">
    <property type="entry name" value="Znf_B-box"/>
</dbReference>
<evidence type="ECO:0000256" key="16">
    <source>
        <dbReference type="ARBA" id="ARBA00023242"/>
    </source>
</evidence>
<keyword evidence="7" id="KW-0949">S-adenosyl-L-methionine</keyword>
<dbReference type="EMBL" id="NCVQ01000006">
    <property type="protein sequence ID" value="PWZ22418.1"/>
    <property type="molecule type" value="Genomic_DNA"/>
</dbReference>
<evidence type="ECO:0000256" key="1">
    <source>
        <dbReference type="ARBA" id="ARBA00004123"/>
    </source>
</evidence>
<dbReference type="GO" id="GO:0031969">
    <property type="term" value="C:chloroplast membrane"/>
    <property type="evidence" value="ECO:0007669"/>
    <property type="project" value="UniProtKB-SubCell"/>
</dbReference>
<dbReference type="PROSITE" id="PS50119">
    <property type="entry name" value="ZF_BBOX"/>
    <property type="match status" value="1"/>
</dbReference>
<dbReference type="CDD" id="cd19821">
    <property type="entry name" value="Bbox1_BBX-like"/>
    <property type="match status" value="1"/>
</dbReference>
<evidence type="ECO:0000256" key="2">
    <source>
        <dbReference type="ARBA" id="ARBA00004141"/>
    </source>
</evidence>
<evidence type="ECO:0000256" key="17">
    <source>
        <dbReference type="ARBA" id="ARBA00046299"/>
    </source>
</evidence>
<feature type="repeat" description="Solcar" evidence="19">
    <location>
        <begin position="663"/>
        <end position="731"/>
    </location>
</feature>
<name>A0A3L6EP37_MAIZE</name>
<feature type="region of interest" description="Disordered" evidence="21">
    <location>
        <begin position="121"/>
        <end position="140"/>
    </location>
</feature>
<evidence type="ECO:0000313" key="24">
    <source>
        <dbReference type="EMBL" id="PWZ22418.1"/>
    </source>
</evidence>
<evidence type="ECO:0000256" key="20">
    <source>
        <dbReference type="PROSITE-ProRule" id="PRU00357"/>
    </source>
</evidence>
<evidence type="ECO:0000313" key="25">
    <source>
        <dbReference type="Proteomes" id="UP000251960"/>
    </source>
</evidence>
<dbReference type="InterPro" id="IPR049808">
    <property type="entry name" value="CONSTANS-like_Bbox1"/>
</dbReference>
<reference evidence="24 25" key="1">
    <citation type="journal article" date="2018" name="Nat. Genet.">
        <title>Extensive intraspecific gene order and gene structural variations between Mo17 and other maize genomes.</title>
        <authorList>
            <person name="Sun S."/>
            <person name="Zhou Y."/>
            <person name="Chen J."/>
            <person name="Shi J."/>
            <person name="Zhao H."/>
            <person name="Zhao H."/>
            <person name="Song W."/>
            <person name="Zhang M."/>
            <person name="Cui Y."/>
            <person name="Dong X."/>
            <person name="Liu H."/>
            <person name="Ma X."/>
            <person name="Jiao Y."/>
            <person name="Wang B."/>
            <person name="Wei X."/>
            <person name="Stein J.C."/>
            <person name="Glaubitz J.C."/>
            <person name="Lu F."/>
            <person name="Yu G."/>
            <person name="Liang C."/>
            <person name="Fengler K."/>
            <person name="Li B."/>
            <person name="Rafalski A."/>
            <person name="Schnable P.S."/>
            <person name="Ware D.H."/>
            <person name="Buckler E.S."/>
            <person name="Lai J."/>
        </authorList>
    </citation>
    <scope>NUCLEOTIDE SEQUENCE [LARGE SCALE GENOMIC DNA]</scope>
    <source>
        <strain evidence="25">cv. Missouri 17</strain>
        <tissue evidence="24">Seedling</tissue>
    </source>
</reference>
<accession>A0A3L6EP37</accession>
<evidence type="ECO:0000256" key="19">
    <source>
        <dbReference type="PROSITE-ProRule" id="PRU00282"/>
    </source>
</evidence>
<feature type="repeat" description="Solcar" evidence="19">
    <location>
        <begin position="487"/>
        <end position="559"/>
    </location>
</feature>
<dbReference type="Pfam" id="PF00643">
    <property type="entry name" value="zf-B_box"/>
    <property type="match status" value="1"/>
</dbReference>
<evidence type="ECO:0000256" key="3">
    <source>
        <dbReference type="ARBA" id="ARBA00010024"/>
    </source>
</evidence>
<keyword evidence="9" id="KW-0479">Metal-binding</keyword>
<evidence type="ECO:0000256" key="7">
    <source>
        <dbReference type="ARBA" id="ARBA00022691"/>
    </source>
</evidence>
<feature type="region of interest" description="Disordered" evidence="21">
    <location>
        <begin position="438"/>
        <end position="461"/>
    </location>
</feature>
<dbReference type="InterPro" id="IPR002067">
    <property type="entry name" value="MCP"/>
</dbReference>
<dbReference type="PRINTS" id="PR00926">
    <property type="entry name" value="MITOCARRIER"/>
</dbReference>
<evidence type="ECO:0000256" key="12">
    <source>
        <dbReference type="ARBA" id="ARBA00022833"/>
    </source>
</evidence>
<dbReference type="Proteomes" id="UP000251960">
    <property type="component" value="Chromosome 5"/>
</dbReference>
<evidence type="ECO:0000256" key="9">
    <source>
        <dbReference type="ARBA" id="ARBA00022723"/>
    </source>
</evidence>
<feature type="domain" description="B box-type" evidence="22">
    <location>
        <begin position="14"/>
        <end position="61"/>
    </location>
</feature>
<evidence type="ECO:0000256" key="10">
    <source>
        <dbReference type="ARBA" id="ARBA00022737"/>
    </source>
</evidence>
<keyword evidence="5" id="KW-0150">Chloroplast</keyword>
<dbReference type="SMART" id="SM00336">
    <property type="entry name" value="BBOX"/>
    <property type="match status" value="1"/>
</dbReference>
<evidence type="ECO:0000259" key="23">
    <source>
        <dbReference type="PROSITE" id="PS51017"/>
    </source>
</evidence>
<evidence type="ECO:0000256" key="14">
    <source>
        <dbReference type="ARBA" id="ARBA00022989"/>
    </source>
</evidence>
<evidence type="ECO:0000256" key="13">
    <source>
        <dbReference type="ARBA" id="ARBA00022946"/>
    </source>
</evidence>
<dbReference type="GO" id="GO:0008270">
    <property type="term" value="F:zinc ion binding"/>
    <property type="evidence" value="ECO:0007669"/>
    <property type="project" value="UniProtKB-KW"/>
</dbReference>
<dbReference type="AlphaFoldDB" id="A0A3L6EP37"/>
<dbReference type="GO" id="GO:0055085">
    <property type="term" value="P:transmembrane transport"/>
    <property type="evidence" value="ECO:0007669"/>
    <property type="project" value="InterPro"/>
</dbReference>
<proteinExistence type="inferred from homology"/>
<comment type="subcellular location">
    <subcellularLocation>
        <location evidence="2">Membrane</location>
        <topology evidence="2">Multi-pass membrane protein</topology>
    </subcellularLocation>
    <subcellularLocation>
        <location evidence="1 20">Nucleus</location>
    </subcellularLocation>
    <subcellularLocation>
        <location evidence="17">Plastid</location>
        <location evidence="17">Chloroplast membrane</location>
    </subcellularLocation>
</comment>
<evidence type="ECO:0000256" key="11">
    <source>
        <dbReference type="ARBA" id="ARBA00022771"/>
    </source>
</evidence>
<dbReference type="FunFam" id="1.50.40.10:FF:000038">
    <property type="entry name" value="S-adenosylmethionine carrier 1 chloroplastic/mitochondrial"/>
    <property type="match status" value="1"/>
</dbReference>
<feature type="compositionally biased region" description="Basic residues" evidence="21">
    <location>
        <begin position="92"/>
        <end position="103"/>
    </location>
</feature>
<dbReference type="ExpressionAtlas" id="A0A3L6EP37">
    <property type="expression patterns" value="baseline and differential"/>
</dbReference>
<evidence type="ECO:0000256" key="4">
    <source>
        <dbReference type="ARBA" id="ARBA00022448"/>
    </source>
</evidence>
<evidence type="ECO:0000256" key="5">
    <source>
        <dbReference type="ARBA" id="ARBA00022528"/>
    </source>
</evidence>
<keyword evidence="4" id="KW-0813">Transport</keyword>
<feature type="repeat" description="Solcar" evidence="19">
    <location>
        <begin position="568"/>
        <end position="650"/>
    </location>
</feature>
<keyword evidence="15 19" id="KW-0472">Membrane</keyword>
<dbReference type="GO" id="GO:0005634">
    <property type="term" value="C:nucleus"/>
    <property type="evidence" value="ECO:0007669"/>
    <property type="project" value="UniProtKB-SubCell"/>
</dbReference>
<feature type="domain" description="CCT" evidence="23">
    <location>
        <begin position="399"/>
        <end position="441"/>
    </location>
</feature>
<dbReference type="InterPro" id="IPR023395">
    <property type="entry name" value="MCP_dom_sf"/>
</dbReference>
<protein>
    <submittedName>
        <fullName evidence="24">S-adenosylmethionine carrier 1, chloroplastic/mitochondrial</fullName>
    </submittedName>
</protein>
<evidence type="ECO:0000256" key="15">
    <source>
        <dbReference type="ARBA" id="ARBA00023136"/>
    </source>
</evidence>
<dbReference type="PROSITE" id="PS50920">
    <property type="entry name" value="SOLCAR"/>
    <property type="match status" value="3"/>
</dbReference>
<comment type="caution">
    <text evidence="24">The sequence shown here is derived from an EMBL/GenBank/DDBJ whole genome shotgun (WGS) entry which is preliminary data.</text>
</comment>
<comment type="similarity">
    <text evidence="3">Belongs to the CONSTANS family.</text>
</comment>